<dbReference type="Gene3D" id="1.20.1480.30">
    <property type="entry name" value="Designed four-helix bundle protein"/>
    <property type="match status" value="1"/>
</dbReference>
<accession>A0A067CLR5</accession>
<organism evidence="2 3">
    <name type="scientific">Saprolegnia parasitica (strain CBS 223.65)</name>
    <dbReference type="NCBI Taxonomy" id="695850"/>
    <lineage>
        <taxon>Eukaryota</taxon>
        <taxon>Sar</taxon>
        <taxon>Stramenopiles</taxon>
        <taxon>Oomycota</taxon>
        <taxon>Saprolegniomycetes</taxon>
        <taxon>Saprolegniales</taxon>
        <taxon>Saprolegniaceae</taxon>
        <taxon>Saprolegnia</taxon>
    </lineage>
</organism>
<name>A0A067CLR5_SAPPC</name>
<dbReference type="Proteomes" id="UP000030745">
    <property type="component" value="Unassembled WGS sequence"/>
</dbReference>
<reference evidence="2 3" key="1">
    <citation type="journal article" date="2013" name="PLoS Genet.">
        <title>Distinctive expansion of potential virulence genes in the genome of the oomycete fish pathogen Saprolegnia parasitica.</title>
        <authorList>
            <person name="Jiang R.H."/>
            <person name="de Bruijn I."/>
            <person name="Haas B.J."/>
            <person name="Belmonte R."/>
            <person name="Lobach L."/>
            <person name="Christie J."/>
            <person name="van den Ackerveken G."/>
            <person name="Bottin A."/>
            <person name="Bulone V."/>
            <person name="Diaz-Moreno S.M."/>
            <person name="Dumas B."/>
            <person name="Fan L."/>
            <person name="Gaulin E."/>
            <person name="Govers F."/>
            <person name="Grenville-Briggs L.J."/>
            <person name="Horner N.R."/>
            <person name="Levin J.Z."/>
            <person name="Mammella M."/>
            <person name="Meijer H.J."/>
            <person name="Morris P."/>
            <person name="Nusbaum C."/>
            <person name="Oome S."/>
            <person name="Phillips A.J."/>
            <person name="van Rooyen D."/>
            <person name="Rzeszutek E."/>
            <person name="Saraiva M."/>
            <person name="Secombes C.J."/>
            <person name="Seidl M.F."/>
            <person name="Snel B."/>
            <person name="Stassen J.H."/>
            <person name="Sykes S."/>
            <person name="Tripathy S."/>
            <person name="van den Berg H."/>
            <person name="Vega-Arreguin J.C."/>
            <person name="Wawra S."/>
            <person name="Young S.K."/>
            <person name="Zeng Q."/>
            <person name="Dieguez-Uribeondo J."/>
            <person name="Russ C."/>
            <person name="Tyler B.M."/>
            <person name="van West P."/>
        </authorList>
    </citation>
    <scope>NUCLEOTIDE SEQUENCE [LARGE SCALE GENOMIC DNA]</scope>
    <source>
        <strain evidence="2 3">CBS 223.65</strain>
    </source>
</reference>
<sequence length="366" mass="40883">MALPRLVEEIEIISASLGRHEFHPMEQQKPIYVTELNAPKPDRAAEARRKTGDEFWAEFRDTSAALGDPDEITHYSTTFESLEKKCKALQAQLAGMSKQLHTRKSDLYLDSRINERQEQKEQEWEGQMQAGRAELEHLEAKLARVQEDIESLETDIRDGEARAAIDPSLLTDENETLEEILLLRAEEKKDLLAALAALKRQRDEHVLESEKVQTSQSAELERLKLERDGLKKTILAYEEPVGDDASMDRPTVEARAAALADALQQWQTKLEIETASVTALKAQMQRLVETQAANGTRGTPHHTCAVVLQLLYANNGEMSKTQLQAEAAATGCDDAHVVRAIYALVGKSLVHIDRSLAEGIVTSMLL</sequence>
<keyword evidence="1" id="KW-0175">Coiled coil</keyword>
<gene>
    <name evidence="2" type="ORF">SPRG_05337</name>
</gene>
<dbReference type="RefSeq" id="XP_012199323.1">
    <property type="nucleotide sequence ID" value="XM_012343933.1"/>
</dbReference>
<dbReference type="KEGG" id="spar:SPRG_05337"/>
<keyword evidence="3" id="KW-1185">Reference proteome</keyword>
<dbReference type="OrthoDB" id="2383523at2759"/>
<evidence type="ECO:0000313" key="2">
    <source>
        <dbReference type="EMBL" id="KDO30145.1"/>
    </source>
</evidence>
<dbReference type="OMA" id="KEQEWEG"/>
<dbReference type="EMBL" id="KK583203">
    <property type="protein sequence ID" value="KDO30145.1"/>
    <property type="molecule type" value="Genomic_DNA"/>
</dbReference>
<dbReference type="VEuPathDB" id="FungiDB:SPRG_05337"/>
<feature type="coiled-coil region" evidence="1">
    <location>
        <begin position="72"/>
        <end position="162"/>
    </location>
</feature>
<protein>
    <submittedName>
        <fullName evidence="2">Uncharacterized protein</fullName>
    </submittedName>
</protein>
<evidence type="ECO:0000313" key="3">
    <source>
        <dbReference type="Proteomes" id="UP000030745"/>
    </source>
</evidence>
<dbReference type="GeneID" id="24127735"/>
<dbReference type="AlphaFoldDB" id="A0A067CLR5"/>
<proteinExistence type="predicted"/>
<evidence type="ECO:0000256" key="1">
    <source>
        <dbReference type="SAM" id="Coils"/>
    </source>
</evidence>